<dbReference type="EC" id="1.1.1.1" evidence="1"/>
<dbReference type="AlphaFoldDB" id="A0A3B0TRJ6"/>
<feature type="non-terminal residue" evidence="1">
    <location>
        <position position="56"/>
    </location>
</feature>
<proteinExistence type="predicted"/>
<accession>A0A3B0TRJ6</accession>
<protein>
    <submittedName>
        <fullName evidence="1">Alcohol dehydrogenase</fullName>
        <ecNumber evidence="1">1.1.1.1</ecNumber>
    </submittedName>
</protein>
<gene>
    <name evidence="1" type="ORF">MNBD_ACTINO02-1333</name>
</gene>
<name>A0A3B0TRJ6_9ZZZZ</name>
<dbReference type="SUPFAM" id="SSF50129">
    <property type="entry name" value="GroES-like"/>
    <property type="match status" value="1"/>
</dbReference>
<dbReference type="Gene3D" id="3.90.180.10">
    <property type="entry name" value="Medium-chain alcohol dehydrogenases, catalytic domain"/>
    <property type="match status" value="1"/>
</dbReference>
<reference evidence="1" key="1">
    <citation type="submission" date="2018-06" db="EMBL/GenBank/DDBJ databases">
        <authorList>
            <person name="Zhirakovskaya E."/>
        </authorList>
    </citation>
    <scope>NUCLEOTIDE SEQUENCE</scope>
</reference>
<sequence length="56" mass="6057">MIRFRGAVLRKAGLPRPYVESRPLEIVELELPDPGPGEVLVKVGAASLCRSDLSVV</sequence>
<keyword evidence="1" id="KW-0560">Oxidoreductase</keyword>
<organism evidence="1">
    <name type="scientific">hydrothermal vent metagenome</name>
    <dbReference type="NCBI Taxonomy" id="652676"/>
    <lineage>
        <taxon>unclassified sequences</taxon>
        <taxon>metagenomes</taxon>
        <taxon>ecological metagenomes</taxon>
    </lineage>
</organism>
<dbReference type="GO" id="GO:0004022">
    <property type="term" value="F:alcohol dehydrogenase (NAD+) activity"/>
    <property type="evidence" value="ECO:0007669"/>
    <property type="project" value="UniProtKB-EC"/>
</dbReference>
<evidence type="ECO:0000313" key="1">
    <source>
        <dbReference type="EMBL" id="VAW09656.1"/>
    </source>
</evidence>
<dbReference type="InterPro" id="IPR011032">
    <property type="entry name" value="GroES-like_sf"/>
</dbReference>
<dbReference type="EMBL" id="UOEK01000626">
    <property type="protein sequence ID" value="VAW09656.1"/>
    <property type="molecule type" value="Genomic_DNA"/>
</dbReference>